<evidence type="ECO:0000256" key="1">
    <source>
        <dbReference type="ARBA" id="ARBA00022670"/>
    </source>
</evidence>
<dbReference type="InterPro" id="IPR043128">
    <property type="entry name" value="Rev_trsase/Diguanyl_cyclase"/>
</dbReference>
<dbReference type="EMBL" id="BSXT01004393">
    <property type="protein sequence ID" value="GMF57707.1"/>
    <property type="molecule type" value="Genomic_DNA"/>
</dbReference>
<sequence>MINVFGESIEVDACVVDGCVDEFLFGVDFMKAHSAVMDFEKSEVRYSEAERTVVLPFQTYETSADARIATVRLVQGTKIAASVVMPIAVAVPATDGEQGIFVPTKHTGSLHQKTKSSMTMSNRCSEGQGARGFPVVLVQKKDGEVRFCVDYRALNKITEMDVYPLPRIDETLETLGGALLFSTLDLKAGYWQILVAPEDRDKTAFTTKKGLYRFIRMPFGLTNAPSTFQRRMNHVLRGLTWSTCLVYLDDIVVFTRGGIERHIVELACVDRKVVDGGIDIEVKEVQFCNDLDGVFGSRADIMTPMTKLFRKEVEWWWAEAQEEAFQRIKLLLTTKPVLIYPDFILPFRVVTDASKVGLGAYLMQNTGSGWQPMTYASKVNSETEGKYGITELECMAVGWAINIFRPYLYGRRFTVVTDHAALKWLMTSNNLTGNLHRWALSLQEYEFDVEYRPGSTNVVAGALSRAPGMMLAARGRRRRVRTRQSGAEETQRQELTKRDAVSAANPMKRVEPPLTRREALL</sequence>
<feature type="region of interest" description="Disordered" evidence="8">
    <location>
        <begin position="476"/>
        <end position="521"/>
    </location>
</feature>
<dbReference type="PANTHER" id="PTHR37984">
    <property type="entry name" value="PROTEIN CBG26694"/>
    <property type="match status" value="1"/>
</dbReference>
<dbReference type="FunFam" id="3.10.10.10:FF:000007">
    <property type="entry name" value="Retrovirus-related Pol polyprotein from transposon 17.6-like Protein"/>
    <property type="match status" value="1"/>
</dbReference>
<keyword evidence="7" id="KW-0695">RNA-directed DNA polymerase</keyword>
<evidence type="ECO:0000256" key="6">
    <source>
        <dbReference type="ARBA" id="ARBA00022801"/>
    </source>
</evidence>
<dbReference type="GO" id="GO:0003964">
    <property type="term" value="F:RNA-directed DNA polymerase activity"/>
    <property type="evidence" value="ECO:0007669"/>
    <property type="project" value="UniProtKB-KW"/>
</dbReference>
<protein>
    <submittedName>
        <fullName evidence="10">Unnamed protein product</fullName>
    </submittedName>
</protein>
<dbReference type="CDD" id="cd01647">
    <property type="entry name" value="RT_LTR"/>
    <property type="match status" value="1"/>
</dbReference>
<proteinExistence type="predicted"/>
<evidence type="ECO:0000259" key="9">
    <source>
        <dbReference type="PROSITE" id="PS50878"/>
    </source>
</evidence>
<dbReference type="Proteomes" id="UP001165121">
    <property type="component" value="Unassembled WGS sequence"/>
</dbReference>
<feature type="compositionally biased region" description="Basic and acidic residues" evidence="8">
    <location>
        <begin position="489"/>
        <end position="500"/>
    </location>
</feature>
<keyword evidence="4" id="KW-0540">Nuclease</keyword>
<keyword evidence="1" id="KW-0645">Protease</keyword>
<reference evidence="10" key="1">
    <citation type="submission" date="2023-04" db="EMBL/GenBank/DDBJ databases">
        <title>Phytophthora fragariaefolia NBRC 109709.</title>
        <authorList>
            <person name="Ichikawa N."/>
            <person name="Sato H."/>
            <person name="Tonouchi N."/>
        </authorList>
    </citation>
    <scope>NUCLEOTIDE SEQUENCE</scope>
    <source>
        <strain evidence="10">NBRC 109709</strain>
    </source>
</reference>
<evidence type="ECO:0000256" key="8">
    <source>
        <dbReference type="SAM" id="MobiDB-lite"/>
    </source>
</evidence>
<evidence type="ECO:0000313" key="10">
    <source>
        <dbReference type="EMBL" id="GMF57707.1"/>
    </source>
</evidence>
<organism evidence="10 11">
    <name type="scientific">Phytophthora fragariaefolia</name>
    <dbReference type="NCBI Taxonomy" id="1490495"/>
    <lineage>
        <taxon>Eukaryota</taxon>
        <taxon>Sar</taxon>
        <taxon>Stramenopiles</taxon>
        <taxon>Oomycota</taxon>
        <taxon>Peronosporomycetes</taxon>
        <taxon>Peronosporales</taxon>
        <taxon>Peronosporaceae</taxon>
        <taxon>Phytophthora</taxon>
    </lineage>
</organism>
<keyword evidence="2" id="KW-0808">Transferase</keyword>
<dbReference type="OrthoDB" id="123592at2759"/>
<dbReference type="Pfam" id="PF00078">
    <property type="entry name" value="RVT_1"/>
    <property type="match status" value="1"/>
</dbReference>
<dbReference type="GO" id="GO:0008233">
    <property type="term" value="F:peptidase activity"/>
    <property type="evidence" value="ECO:0007669"/>
    <property type="project" value="UniProtKB-KW"/>
</dbReference>
<dbReference type="InterPro" id="IPR043502">
    <property type="entry name" value="DNA/RNA_pol_sf"/>
</dbReference>
<feature type="compositionally biased region" description="Basic and acidic residues" evidence="8">
    <location>
        <begin position="508"/>
        <end position="521"/>
    </location>
</feature>
<dbReference type="InterPro" id="IPR000477">
    <property type="entry name" value="RT_dom"/>
</dbReference>
<dbReference type="InterPro" id="IPR041373">
    <property type="entry name" value="RT_RNaseH"/>
</dbReference>
<feature type="domain" description="Reverse transcriptase" evidence="9">
    <location>
        <begin position="119"/>
        <end position="299"/>
    </location>
</feature>
<keyword evidence="3" id="KW-0548">Nucleotidyltransferase</keyword>
<dbReference type="PANTHER" id="PTHR37984:SF5">
    <property type="entry name" value="PROTEIN NYNRIN-LIKE"/>
    <property type="match status" value="1"/>
</dbReference>
<keyword evidence="11" id="KW-1185">Reference proteome</keyword>
<evidence type="ECO:0000313" key="11">
    <source>
        <dbReference type="Proteomes" id="UP001165121"/>
    </source>
</evidence>
<keyword evidence="5" id="KW-0255">Endonuclease</keyword>
<dbReference type="GO" id="GO:0004519">
    <property type="term" value="F:endonuclease activity"/>
    <property type="evidence" value="ECO:0007669"/>
    <property type="project" value="UniProtKB-KW"/>
</dbReference>
<dbReference type="Gene3D" id="3.30.70.270">
    <property type="match status" value="2"/>
</dbReference>
<dbReference type="GO" id="GO:0006508">
    <property type="term" value="P:proteolysis"/>
    <property type="evidence" value="ECO:0007669"/>
    <property type="project" value="UniProtKB-KW"/>
</dbReference>
<dbReference type="CDD" id="cd09274">
    <property type="entry name" value="RNase_HI_RT_Ty3"/>
    <property type="match status" value="1"/>
</dbReference>
<name>A0A9W7D4X8_9STRA</name>
<dbReference type="Pfam" id="PF17917">
    <property type="entry name" value="RT_RNaseH"/>
    <property type="match status" value="1"/>
</dbReference>
<evidence type="ECO:0000256" key="2">
    <source>
        <dbReference type="ARBA" id="ARBA00022679"/>
    </source>
</evidence>
<evidence type="ECO:0000256" key="5">
    <source>
        <dbReference type="ARBA" id="ARBA00022759"/>
    </source>
</evidence>
<evidence type="ECO:0000256" key="4">
    <source>
        <dbReference type="ARBA" id="ARBA00022722"/>
    </source>
</evidence>
<dbReference type="InterPro" id="IPR050951">
    <property type="entry name" value="Retrovirus_Pol_polyprotein"/>
</dbReference>
<gene>
    <name evidence="10" type="ORF">Pfra01_002468500</name>
</gene>
<keyword evidence="6" id="KW-0378">Hydrolase</keyword>
<dbReference type="PROSITE" id="PS50878">
    <property type="entry name" value="RT_POL"/>
    <property type="match status" value="1"/>
</dbReference>
<dbReference type="AlphaFoldDB" id="A0A9W7D4X8"/>
<dbReference type="SUPFAM" id="SSF56672">
    <property type="entry name" value="DNA/RNA polymerases"/>
    <property type="match status" value="1"/>
</dbReference>
<accession>A0A9W7D4X8</accession>
<comment type="caution">
    <text evidence="10">The sequence shown here is derived from an EMBL/GenBank/DDBJ whole genome shotgun (WGS) entry which is preliminary data.</text>
</comment>
<evidence type="ECO:0000256" key="3">
    <source>
        <dbReference type="ARBA" id="ARBA00022695"/>
    </source>
</evidence>
<evidence type="ECO:0000256" key="7">
    <source>
        <dbReference type="ARBA" id="ARBA00022918"/>
    </source>
</evidence>